<dbReference type="Proteomes" id="UP000316714">
    <property type="component" value="Unassembled WGS sequence"/>
</dbReference>
<dbReference type="GO" id="GO:0015740">
    <property type="term" value="P:C4-dicarboxylate transport"/>
    <property type="evidence" value="ECO:0007669"/>
    <property type="project" value="TreeGrafter"/>
</dbReference>
<keyword evidence="7 9" id="KW-0472">Membrane</keyword>
<dbReference type="PANTHER" id="PTHR35011:SF11">
    <property type="entry name" value="TRAP TRANSPORTER SMALL PERMEASE PROTEIN"/>
    <property type="match status" value="1"/>
</dbReference>
<evidence type="ECO:0000256" key="1">
    <source>
        <dbReference type="ARBA" id="ARBA00004429"/>
    </source>
</evidence>
<dbReference type="InterPro" id="IPR055348">
    <property type="entry name" value="DctQ"/>
</dbReference>
<evidence type="ECO:0000313" key="11">
    <source>
        <dbReference type="EMBL" id="TWT37742.1"/>
    </source>
</evidence>
<accession>A0A5C5VJ59</accession>
<comment type="subcellular location">
    <subcellularLocation>
        <location evidence="1">Cell inner membrane</location>
        <topology evidence="1">Multi-pass membrane protein</topology>
    </subcellularLocation>
</comment>
<keyword evidence="2" id="KW-0813">Transport</keyword>
<keyword evidence="12" id="KW-1185">Reference proteome</keyword>
<keyword evidence="4" id="KW-0997">Cell inner membrane</keyword>
<proteinExistence type="inferred from homology"/>
<organism evidence="11 12">
    <name type="scientific">Posidoniimonas corsicana</name>
    <dbReference type="NCBI Taxonomy" id="1938618"/>
    <lineage>
        <taxon>Bacteria</taxon>
        <taxon>Pseudomonadati</taxon>
        <taxon>Planctomycetota</taxon>
        <taxon>Planctomycetia</taxon>
        <taxon>Pirellulales</taxon>
        <taxon>Lacipirellulaceae</taxon>
        <taxon>Posidoniimonas</taxon>
    </lineage>
</organism>
<keyword evidence="3" id="KW-1003">Cell membrane</keyword>
<comment type="similarity">
    <text evidence="8">Belongs to the TRAP transporter small permease family.</text>
</comment>
<dbReference type="AlphaFoldDB" id="A0A5C5VJ59"/>
<evidence type="ECO:0000256" key="4">
    <source>
        <dbReference type="ARBA" id="ARBA00022519"/>
    </source>
</evidence>
<feature type="transmembrane region" description="Helical" evidence="9">
    <location>
        <begin position="86"/>
        <end position="108"/>
    </location>
</feature>
<dbReference type="PANTHER" id="PTHR35011">
    <property type="entry name" value="2,3-DIKETO-L-GULONATE TRAP TRANSPORTER SMALL PERMEASE PROTEIN YIAM"/>
    <property type="match status" value="1"/>
</dbReference>
<feature type="transmembrane region" description="Helical" evidence="9">
    <location>
        <begin position="134"/>
        <end position="153"/>
    </location>
</feature>
<evidence type="ECO:0000256" key="5">
    <source>
        <dbReference type="ARBA" id="ARBA00022692"/>
    </source>
</evidence>
<feature type="transmembrane region" description="Helical" evidence="9">
    <location>
        <begin position="47"/>
        <end position="65"/>
    </location>
</feature>
<dbReference type="Pfam" id="PF04290">
    <property type="entry name" value="DctQ"/>
    <property type="match status" value="1"/>
</dbReference>
<sequence length="178" mass="19381">MQRAMKLGVWLLEASVAAIMAVLVLVVFWGVFTRFLLGSASQWTQEAAEYLIIWLTFLGAAAGFRRWEHLGLDWMAEKLTPDARRVLEVISALICALFAGAALLWGGYVLVSKTLATGQVTTIDFMGLPTLAKGWVYLAAPLGGVLICLFSLMRAYRIAVGAEQVGHDHGDNAPQQEA</sequence>
<reference evidence="11 12" key="1">
    <citation type="submission" date="2019-02" db="EMBL/GenBank/DDBJ databases">
        <title>Deep-cultivation of Planctomycetes and their phenomic and genomic characterization uncovers novel biology.</title>
        <authorList>
            <person name="Wiegand S."/>
            <person name="Jogler M."/>
            <person name="Boedeker C."/>
            <person name="Pinto D."/>
            <person name="Vollmers J."/>
            <person name="Rivas-Marin E."/>
            <person name="Kohn T."/>
            <person name="Peeters S.H."/>
            <person name="Heuer A."/>
            <person name="Rast P."/>
            <person name="Oberbeckmann S."/>
            <person name="Bunk B."/>
            <person name="Jeske O."/>
            <person name="Meyerdierks A."/>
            <person name="Storesund J.E."/>
            <person name="Kallscheuer N."/>
            <person name="Luecker S."/>
            <person name="Lage O.M."/>
            <person name="Pohl T."/>
            <person name="Merkel B.J."/>
            <person name="Hornburger P."/>
            <person name="Mueller R.-W."/>
            <person name="Bruemmer F."/>
            <person name="Labrenz M."/>
            <person name="Spormann A.M."/>
            <person name="Op Den Camp H."/>
            <person name="Overmann J."/>
            <person name="Amann R."/>
            <person name="Jetten M.S.M."/>
            <person name="Mascher T."/>
            <person name="Medema M.H."/>
            <person name="Devos D.P."/>
            <person name="Kaster A.-K."/>
            <person name="Ovreas L."/>
            <person name="Rohde M."/>
            <person name="Galperin M.Y."/>
            <person name="Jogler C."/>
        </authorList>
    </citation>
    <scope>NUCLEOTIDE SEQUENCE [LARGE SCALE GENOMIC DNA]</scope>
    <source>
        <strain evidence="11 12">KOR34</strain>
    </source>
</reference>
<dbReference type="EMBL" id="SIHJ01000001">
    <property type="protein sequence ID" value="TWT37742.1"/>
    <property type="molecule type" value="Genomic_DNA"/>
</dbReference>
<protein>
    <submittedName>
        <fullName evidence="11">2,3-diketo-L-gulonate TRAP transporter small permease protein YiaM</fullName>
    </submittedName>
</protein>
<dbReference type="InterPro" id="IPR007387">
    <property type="entry name" value="TRAP_DctQ"/>
</dbReference>
<evidence type="ECO:0000256" key="9">
    <source>
        <dbReference type="SAM" id="Phobius"/>
    </source>
</evidence>
<evidence type="ECO:0000256" key="7">
    <source>
        <dbReference type="ARBA" id="ARBA00023136"/>
    </source>
</evidence>
<evidence type="ECO:0000256" key="8">
    <source>
        <dbReference type="ARBA" id="ARBA00038436"/>
    </source>
</evidence>
<dbReference type="GO" id="GO:0022857">
    <property type="term" value="F:transmembrane transporter activity"/>
    <property type="evidence" value="ECO:0007669"/>
    <property type="project" value="TreeGrafter"/>
</dbReference>
<evidence type="ECO:0000313" key="12">
    <source>
        <dbReference type="Proteomes" id="UP000316714"/>
    </source>
</evidence>
<comment type="caution">
    <text evidence="11">The sequence shown here is derived from an EMBL/GenBank/DDBJ whole genome shotgun (WGS) entry which is preliminary data.</text>
</comment>
<keyword evidence="6 9" id="KW-1133">Transmembrane helix</keyword>
<name>A0A5C5VJ59_9BACT</name>
<feature type="domain" description="Tripartite ATP-independent periplasmic transporters DctQ component" evidence="10">
    <location>
        <begin position="23"/>
        <end position="158"/>
    </location>
</feature>
<evidence type="ECO:0000256" key="3">
    <source>
        <dbReference type="ARBA" id="ARBA00022475"/>
    </source>
</evidence>
<keyword evidence="5 9" id="KW-0812">Transmembrane</keyword>
<evidence type="ECO:0000256" key="2">
    <source>
        <dbReference type="ARBA" id="ARBA00022448"/>
    </source>
</evidence>
<feature type="transmembrane region" description="Helical" evidence="9">
    <location>
        <begin position="7"/>
        <end position="32"/>
    </location>
</feature>
<dbReference type="GO" id="GO:0005886">
    <property type="term" value="C:plasma membrane"/>
    <property type="evidence" value="ECO:0007669"/>
    <property type="project" value="UniProtKB-SubCell"/>
</dbReference>
<evidence type="ECO:0000259" key="10">
    <source>
        <dbReference type="Pfam" id="PF04290"/>
    </source>
</evidence>
<gene>
    <name evidence="11" type="primary">yiaM</name>
    <name evidence="11" type="ORF">KOR34_27050</name>
</gene>
<evidence type="ECO:0000256" key="6">
    <source>
        <dbReference type="ARBA" id="ARBA00022989"/>
    </source>
</evidence>